<proteinExistence type="predicted"/>
<dbReference type="PANTHER" id="PTHR31912:SF34">
    <property type="entry name" value="NOTOCHORD-RELATED PROTEIN"/>
    <property type="match status" value="1"/>
</dbReference>
<dbReference type="AlphaFoldDB" id="A0A8H6X345"/>
<dbReference type="Proteomes" id="UP000623467">
    <property type="component" value="Unassembled WGS sequence"/>
</dbReference>
<dbReference type="PANTHER" id="PTHR31912">
    <property type="entry name" value="IP13529P"/>
    <property type="match status" value="1"/>
</dbReference>
<evidence type="ECO:0000313" key="2">
    <source>
        <dbReference type="Proteomes" id="UP000623467"/>
    </source>
</evidence>
<protein>
    <submittedName>
        <fullName evidence="1">FAD-binding-3 domain-containing protein</fullName>
    </submittedName>
</protein>
<dbReference type="EMBL" id="JACAZH010000054">
    <property type="protein sequence ID" value="KAF7333555.1"/>
    <property type="molecule type" value="Genomic_DNA"/>
</dbReference>
<keyword evidence="2" id="KW-1185">Reference proteome</keyword>
<comment type="caution">
    <text evidence="1">The sequence shown here is derived from an EMBL/GenBank/DDBJ whole genome shotgun (WGS) entry which is preliminary data.</text>
</comment>
<dbReference type="OrthoDB" id="2506088at2759"/>
<sequence>MAMRGDGKGIEELQQATGTKDKVAQRWIDVLLKRADDLHCASPWHSKADIVSEIQTWFDQQPGEKLNPLLDITGLDPSQDTPVELLHTILLGPMVGDQPTLVGNMAAVERYQWPHRSSPIRAGYIIQYKNNLIGKHFKTLMQVLIFHVHKICTPEQFTLVKAASDLGARLWVPEIDDMDYYLEQLKIAVANLLDTFDTVDPLRILVKIKLHLLAHLPDDIQRFGPAIWFVTEIYEAYNGVF</sequence>
<evidence type="ECO:0000313" key="1">
    <source>
        <dbReference type="EMBL" id="KAF7333555.1"/>
    </source>
</evidence>
<reference evidence="1" key="1">
    <citation type="submission" date="2020-05" db="EMBL/GenBank/DDBJ databases">
        <title>Mycena genomes resolve the evolution of fungal bioluminescence.</title>
        <authorList>
            <person name="Tsai I.J."/>
        </authorList>
    </citation>
    <scope>NUCLEOTIDE SEQUENCE</scope>
    <source>
        <strain evidence="1">160909Yilan</strain>
    </source>
</reference>
<accession>A0A8H6X345</accession>
<gene>
    <name evidence="1" type="ORF">MSAN_02414500</name>
</gene>
<organism evidence="1 2">
    <name type="scientific">Mycena sanguinolenta</name>
    <dbReference type="NCBI Taxonomy" id="230812"/>
    <lineage>
        <taxon>Eukaryota</taxon>
        <taxon>Fungi</taxon>
        <taxon>Dikarya</taxon>
        <taxon>Basidiomycota</taxon>
        <taxon>Agaricomycotina</taxon>
        <taxon>Agaricomycetes</taxon>
        <taxon>Agaricomycetidae</taxon>
        <taxon>Agaricales</taxon>
        <taxon>Marasmiineae</taxon>
        <taxon>Mycenaceae</taxon>
        <taxon>Mycena</taxon>
    </lineage>
</organism>
<name>A0A8H6X345_9AGAR</name>